<dbReference type="OrthoDB" id="9803943at2"/>
<evidence type="ECO:0000313" key="3">
    <source>
        <dbReference type="Proteomes" id="UP000183203"/>
    </source>
</evidence>
<name>A0A1G6H070_9MICO</name>
<dbReference type="RefSeq" id="WP_058231051.1">
    <property type="nucleotide sequence ID" value="NZ_FMYG01000001.1"/>
</dbReference>
<reference evidence="2 3" key="1">
    <citation type="submission" date="2016-09" db="EMBL/GenBank/DDBJ databases">
        <authorList>
            <person name="Capua I."/>
            <person name="De Benedictis P."/>
            <person name="Joannis T."/>
            <person name="Lombin L.H."/>
            <person name="Cattoli G."/>
        </authorList>
    </citation>
    <scope>NUCLEOTIDE SEQUENCE [LARGE SCALE GENOMIC DNA]</scope>
    <source>
        <strain evidence="2 3">NIO-1002</strain>
    </source>
</reference>
<dbReference type="EMBL" id="FMYG01000001">
    <property type="protein sequence ID" value="SDB86756.1"/>
    <property type="molecule type" value="Genomic_DNA"/>
</dbReference>
<organism evidence="2 3">
    <name type="scientific">Microbacterium enclense</name>
    <dbReference type="NCBI Taxonomy" id="993073"/>
    <lineage>
        <taxon>Bacteria</taxon>
        <taxon>Bacillati</taxon>
        <taxon>Actinomycetota</taxon>
        <taxon>Actinomycetes</taxon>
        <taxon>Micrococcales</taxon>
        <taxon>Microbacteriaceae</taxon>
        <taxon>Microbacterium</taxon>
    </lineage>
</organism>
<accession>A0A1G6H070</accession>
<dbReference type="Gene3D" id="1.10.1200.10">
    <property type="entry name" value="ACP-like"/>
    <property type="match status" value="1"/>
</dbReference>
<dbReference type="PROSITE" id="PS50075">
    <property type="entry name" value="CARRIER"/>
    <property type="match status" value="1"/>
</dbReference>
<protein>
    <submittedName>
        <fullName evidence="2">Acyl carrier protein</fullName>
    </submittedName>
</protein>
<dbReference type="SUPFAM" id="SSF47336">
    <property type="entry name" value="ACP-like"/>
    <property type="match status" value="1"/>
</dbReference>
<dbReference type="InterPro" id="IPR036736">
    <property type="entry name" value="ACP-like_sf"/>
</dbReference>
<dbReference type="STRING" id="993073.AS029_02830"/>
<sequence>MEYRELAQQAVTRRELNDRVKALIAEGLGLPIDASLIDDDQPLFGRGLELDSLDTLEIVSLIDENFGVYITDDDKFVFGSINTIADFIEQARAR</sequence>
<dbReference type="Proteomes" id="UP000183203">
    <property type="component" value="Unassembled WGS sequence"/>
</dbReference>
<evidence type="ECO:0000259" key="1">
    <source>
        <dbReference type="PROSITE" id="PS50075"/>
    </source>
</evidence>
<dbReference type="AlphaFoldDB" id="A0A1G6H070"/>
<gene>
    <name evidence="2" type="ORF">SAMN05216418_0807</name>
</gene>
<evidence type="ECO:0000313" key="2">
    <source>
        <dbReference type="EMBL" id="SDB86756.1"/>
    </source>
</evidence>
<dbReference type="Pfam" id="PF00550">
    <property type="entry name" value="PP-binding"/>
    <property type="match status" value="1"/>
</dbReference>
<feature type="domain" description="Carrier" evidence="1">
    <location>
        <begin position="14"/>
        <end position="94"/>
    </location>
</feature>
<dbReference type="InterPro" id="IPR009081">
    <property type="entry name" value="PP-bd_ACP"/>
</dbReference>
<proteinExistence type="predicted"/>